<dbReference type="AlphaFoldDB" id="A0AAE1G9Y0"/>
<feature type="compositionally biased region" description="Low complexity" evidence="1">
    <location>
        <begin position="120"/>
        <end position="129"/>
    </location>
</feature>
<dbReference type="Proteomes" id="UP001286313">
    <property type="component" value="Unassembled WGS sequence"/>
</dbReference>
<sequence length="129" mass="14458">MSPISQPMGVELVYRSDIPSPSQSASRLCPLPRTPPPHYNTRHHLTTIIPDTPTPPQYQTPPIVHQDTPTPPQYQTPPIVHQDTPTPQQYQTPPIVHQDTPTPQQYQTPPHHNNTRHPHTTTIPDATCG</sequence>
<organism evidence="2 3">
    <name type="scientific">Petrolisthes cinctipes</name>
    <name type="common">Flat porcelain crab</name>
    <dbReference type="NCBI Taxonomy" id="88211"/>
    <lineage>
        <taxon>Eukaryota</taxon>
        <taxon>Metazoa</taxon>
        <taxon>Ecdysozoa</taxon>
        <taxon>Arthropoda</taxon>
        <taxon>Crustacea</taxon>
        <taxon>Multicrustacea</taxon>
        <taxon>Malacostraca</taxon>
        <taxon>Eumalacostraca</taxon>
        <taxon>Eucarida</taxon>
        <taxon>Decapoda</taxon>
        <taxon>Pleocyemata</taxon>
        <taxon>Anomura</taxon>
        <taxon>Galatheoidea</taxon>
        <taxon>Porcellanidae</taxon>
        <taxon>Petrolisthes</taxon>
    </lineage>
</organism>
<comment type="caution">
    <text evidence="2">The sequence shown here is derived from an EMBL/GenBank/DDBJ whole genome shotgun (WGS) entry which is preliminary data.</text>
</comment>
<feature type="region of interest" description="Disordered" evidence="1">
    <location>
        <begin position="1"/>
        <end position="129"/>
    </location>
</feature>
<name>A0AAE1G9Y0_PETCI</name>
<evidence type="ECO:0000313" key="2">
    <source>
        <dbReference type="EMBL" id="KAK3887944.1"/>
    </source>
</evidence>
<gene>
    <name evidence="2" type="ORF">Pcinc_007966</name>
</gene>
<evidence type="ECO:0000256" key="1">
    <source>
        <dbReference type="SAM" id="MobiDB-lite"/>
    </source>
</evidence>
<protein>
    <submittedName>
        <fullName evidence="2">Uncharacterized protein</fullName>
    </submittedName>
</protein>
<feature type="compositionally biased region" description="Low complexity" evidence="1">
    <location>
        <begin position="76"/>
        <end position="112"/>
    </location>
</feature>
<accession>A0AAE1G9Y0</accession>
<keyword evidence="3" id="KW-1185">Reference proteome</keyword>
<evidence type="ECO:0000313" key="3">
    <source>
        <dbReference type="Proteomes" id="UP001286313"/>
    </source>
</evidence>
<reference evidence="2" key="1">
    <citation type="submission" date="2023-10" db="EMBL/GenBank/DDBJ databases">
        <title>Genome assemblies of two species of porcelain crab, Petrolisthes cinctipes and Petrolisthes manimaculis (Anomura: Porcellanidae).</title>
        <authorList>
            <person name="Angst P."/>
        </authorList>
    </citation>
    <scope>NUCLEOTIDE SEQUENCE</scope>
    <source>
        <strain evidence="2">PB745_01</strain>
        <tissue evidence="2">Gill</tissue>
    </source>
</reference>
<proteinExistence type="predicted"/>
<dbReference type="EMBL" id="JAWQEG010000599">
    <property type="protein sequence ID" value="KAK3887944.1"/>
    <property type="molecule type" value="Genomic_DNA"/>
</dbReference>